<comment type="subcellular location">
    <subcellularLocation>
        <location evidence="1 9">Golgi apparatus</location>
        <location evidence="1 9">Golgi stack membrane</location>
        <topology evidence="1 9">Single-pass type II membrane protein</topology>
    </subcellularLocation>
</comment>
<evidence type="ECO:0000256" key="6">
    <source>
        <dbReference type="ARBA" id="ARBA00022989"/>
    </source>
</evidence>
<evidence type="ECO:0000256" key="2">
    <source>
        <dbReference type="ARBA" id="ARBA00009239"/>
    </source>
</evidence>
<comment type="similarity">
    <text evidence="2 9">Belongs to the chondroitin N-acetylgalactosaminyltransferase family.</text>
</comment>
<evidence type="ECO:0000256" key="10">
    <source>
        <dbReference type="SAM" id="MobiDB-lite"/>
    </source>
</evidence>
<dbReference type="OrthoDB" id="9985088at2759"/>
<dbReference type="PROSITE" id="PS51257">
    <property type="entry name" value="PROKAR_LIPOPROTEIN"/>
    <property type="match status" value="1"/>
</dbReference>
<dbReference type="GO" id="GO:0032580">
    <property type="term" value="C:Golgi cisterna membrane"/>
    <property type="evidence" value="ECO:0007669"/>
    <property type="project" value="UniProtKB-SubCell"/>
</dbReference>
<dbReference type="PANTHER" id="PTHR12369">
    <property type="entry name" value="CHONDROITIN SYNTHASE"/>
    <property type="match status" value="1"/>
</dbReference>
<dbReference type="InterPro" id="IPR051227">
    <property type="entry name" value="CS_glycosyltransferase"/>
</dbReference>
<dbReference type="RefSeq" id="XP_030079406.1">
    <property type="nucleotide sequence ID" value="XM_030223546.1"/>
</dbReference>
<keyword evidence="8 9" id="KW-0472">Membrane</keyword>
<evidence type="ECO:0000256" key="7">
    <source>
        <dbReference type="ARBA" id="ARBA00023034"/>
    </source>
</evidence>
<dbReference type="GO" id="GO:0047238">
    <property type="term" value="F:glucuronosyl-N-acetylgalactosaminyl-proteoglycan 4-beta-N-acetylgalactosaminyltransferase activity"/>
    <property type="evidence" value="ECO:0007669"/>
    <property type="project" value="TreeGrafter"/>
</dbReference>
<evidence type="ECO:0000256" key="9">
    <source>
        <dbReference type="RuleBase" id="RU364016"/>
    </source>
</evidence>
<feature type="transmembrane region" description="Helical" evidence="9">
    <location>
        <begin position="12"/>
        <end position="29"/>
    </location>
</feature>
<keyword evidence="4 9" id="KW-0812">Transmembrane</keyword>
<name>A0A6J2SQP6_DROHY</name>
<keyword evidence="6 9" id="KW-1133">Transmembrane helix</keyword>
<organism evidence="11 12">
    <name type="scientific">Drosophila hydei</name>
    <name type="common">Fruit fly</name>
    <dbReference type="NCBI Taxonomy" id="7224"/>
    <lineage>
        <taxon>Eukaryota</taxon>
        <taxon>Metazoa</taxon>
        <taxon>Ecdysozoa</taxon>
        <taxon>Arthropoda</taxon>
        <taxon>Hexapoda</taxon>
        <taxon>Insecta</taxon>
        <taxon>Pterygota</taxon>
        <taxon>Neoptera</taxon>
        <taxon>Endopterygota</taxon>
        <taxon>Diptera</taxon>
        <taxon>Brachycera</taxon>
        <taxon>Muscomorpha</taxon>
        <taxon>Ephydroidea</taxon>
        <taxon>Drosophilidae</taxon>
        <taxon>Drosophila</taxon>
    </lineage>
</organism>
<feature type="compositionally biased region" description="Basic and acidic residues" evidence="10">
    <location>
        <begin position="210"/>
        <end position="225"/>
    </location>
</feature>
<evidence type="ECO:0000256" key="5">
    <source>
        <dbReference type="ARBA" id="ARBA00022968"/>
    </source>
</evidence>
<dbReference type="KEGG" id="dhe:111593463"/>
<sequence length="824" mass="93737">MRRPSALSRNHYFVIGLLLGLVLSCYIPQDIWELVQQEECPQEVAENLLIERFGQDFEPHLNLINKPLEAKKPVKNVLRPRYYSSELGIREKIFIGVMTSQENVNSYATAFNRTTAHLVNKIKFFINADSEKTNYQLKNIVGFTDTRESRRPFYVIKYIADNYLDDYDYFLLVPDNAYVDARKLNALLYHMSITFDLYMGGTRVAQGEAGEGKEGKAASVGRDESMNDSGAAGVSDRNYCDLEAGILLSSSVIRKMRNNLDRCVRIGITNDHSVNIGRCVKYASRVAGCQESFQGMRQYSYALNTKSRQHKDLSILAKEAAFLNATTVYPVQSPEDFYRLHAYYSKHHLELVQQRGYALEQKSYRIANGSISNKILEIRWPLGVPPPSAPETRHDMLTWQLLNETHSLLPNANSDHAVAPLSRIEALDFAKVLEIALQYAAQKYPKLRYQSLHSAYRKFDATRGMDYQLHLNLYESGSDVDKRRLLLKSFEVVKPLGRVEVVPSPYVTESTRIAILVPSFEHQVPDALDFVAQYERVCMRNQDNTFLLLIFLYRLDSPSKGDEDPFKSLKKLALDLSSKYKTDGSRIAWVSIRLPEQLSSEPLQPDDWLLHASMYGPRQLLSLAVADLALPKLGLESLVLLATPSMLFRTDFLNRVRMNTIQGFQVYAPIGFQLYPCSWAHFCKECDTCDISQSTGYFDRQNQDVIAFYSRDYVQARKLLDPLGLPIMRSDLDIEQLLLAASQPRATKIENILDMFVAAQHTVHILRAVEPQLRFGLDVRNHLARGGSLPPTLPPQGSSCIHLASRKQIGDAIIRYEDKSILQK</sequence>
<dbReference type="PANTHER" id="PTHR12369:SF13">
    <property type="entry name" value="HEXOSYLTRANSFERASE"/>
    <property type="match status" value="1"/>
</dbReference>
<dbReference type="InterPro" id="IPR008428">
    <property type="entry name" value="Chond_GalNAc"/>
</dbReference>
<evidence type="ECO:0000256" key="3">
    <source>
        <dbReference type="ARBA" id="ARBA00022679"/>
    </source>
</evidence>
<dbReference type="AlphaFoldDB" id="A0A6J2SQP6"/>
<dbReference type="CTD" id="79586"/>
<dbReference type="OMA" id="YLNRVRM"/>
<dbReference type="Gene3D" id="3.90.550.50">
    <property type="match status" value="1"/>
</dbReference>
<proteinExistence type="inferred from homology"/>
<feature type="region of interest" description="Disordered" evidence="10">
    <location>
        <begin position="210"/>
        <end position="230"/>
    </location>
</feature>
<dbReference type="Proteomes" id="UP000504633">
    <property type="component" value="Unplaced"/>
</dbReference>
<keyword evidence="3 9" id="KW-0808">Transferase</keyword>
<gene>
    <name evidence="12" type="primary">LOC111593463</name>
</gene>
<keyword evidence="7 9" id="KW-0333">Golgi apparatus</keyword>
<keyword evidence="11" id="KW-1185">Reference proteome</keyword>
<evidence type="ECO:0000256" key="4">
    <source>
        <dbReference type="ARBA" id="ARBA00022692"/>
    </source>
</evidence>
<reference evidence="12" key="1">
    <citation type="submission" date="2025-08" db="UniProtKB">
        <authorList>
            <consortium name="RefSeq"/>
        </authorList>
    </citation>
    <scope>IDENTIFICATION</scope>
    <source>
        <strain evidence="12">15085-1641.00</strain>
        <tissue evidence="12">Whole body</tissue>
    </source>
</reference>
<dbReference type="GeneID" id="111593463"/>
<evidence type="ECO:0000256" key="1">
    <source>
        <dbReference type="ARBA" id="ARBA00004447"/>
    </source>
</evidence>
<dbReference type="EC" id="2.4.1.-" evidence="9"/>
<evidence type="ECO:0000256" key="8">
    <source>
        <dbReference type="ARBA" id="ARBA00023136"/>
    </source>
</evidence>
<evidence type="ECO:0000313" key="11">
    <source>
        <dbReference type="Proteomes" id="UP000504633"/>
    </source>
</evidence>
<keyword evidence="5 9" id="KW-0735">Signal-anchor</keyword>
<evidence type="ECO:0000313" key="12">
    <source>
        <dbReference type="RefSeq" id="XP_030079406.1"/>
    </source>
</evidence>
<accession>A0A6J2SQP6</accession>
<protein>
    <recommendedName>
        <fullName evidence="9">Hexosyltransferase</fullName>
        <ecNumber evidence="9">2.4.1.-</ecNumber>
    </recommendedName>
</protein>
<dbReference type="Pfam" id="PF05679">
    <property type="entry name" value="CHGN"/>
    <property type="match status" value="1"/>
</dbReference>